<proteinExistence type="predicted"/>
<evidence type="ECO:0000313" key="2">
    <source>
        <dbReference type="EMBL" id="ELY80241.1"/>
    </source>
</evidence>
<accession>L9Z2V6</accession>
<dbReference type="Proteomes" id="UP000011592">
    <property type="component" value="Unassembled WGS sequence"/>
</dbReference>
<comment type="caution">
    <text evidence="2">The sequence shown here is derived from an EMBL/GenBank/DDBJ whole genome shotgun (WGS) entry which is preliminary data.</text>
</comment>
<organism evidence="2 3">
    <name type="scientific">Natrinema gari JCM 14663</name>
    <dbReference type="NCBI Taxonomy" id="1230459"/>
    <lineage>
        <taxon>Archaea</taxon>
        <taxon>Methanobacteriati</taxon>
        <taxon>Methanobacteriota</taxon>
        <taxon>Stenosarchaea group</taxon>
        <taxon>Halobacteria</taxon>
        <taxon>Halobacteriales</taxon>
        <taxon>Natrialbaceae</taxon>
        <taxon>Natrinema</taxon>
    </lineage>
</organism>
<evidence type="ECO:0000256" key="1">
    <source>
        <dbReference type="SAM" id="MobiDB-lite"/>
    </source>
</evidence>
<keyword evidence="3" id="KW-1185">Reference proteome</keyword>
<dbReference type="AlphaFoldDB" id="L9Z2V6"/>
<reference evidence="2 3" key="1">
    <citation type="journal article" date="2014" name="PLoS Genet.">
        <title>Phylogenetically driven sequencing of extremely halophilic archaea reveals strategies for static and dynamic osmo-response.</title>
        <authorList>
            <person name="Becker E.A."/>
            <person name="Seitzer P.M."/>
            <person name="Tritt A."/>
            <person name="Larsen D."/>
            <person name="Krusor M."/>
            <person name="Yao A.I."/>
            <person name="Wu D."/>
            <person name="Madern D."/>
            <person name="Eisen J.A."/>
            <person name="Darling A.E."/>
            <person name="Facciotti M.T."/>
        </authorList>
    </citation>
    <scope>NUCLEOTIDE SEQUENCE [LARGE SCALE GENOMIC DNA]</scope>
    <source>
        <strain evidence="2 3">JCM 14663</strain>
    </source>
</reference>
<dbReference type="EMBL" id="AOIJ01000047">
    <property type="protein sequence ID" value="ELY80241.1"/>
    <property type="molecule type" value="Genomic_DNA"/>
</dbReference>
<protein>
    <submittedName>
        <fullName evidence="2">Uncharacterized protein</fullName>
    </submittedName>
</protein>
<name>L9Z2V6_9EURY</name>
<gene>
    <name evidence="2" type="ORF">C486_08965</name>
</gene>
<feature type="region of interest" description="Disordered" evidence="1">
    <location>
        <begin position="61"/>
        <end position="82"/>
    </location>
</feature>
<evidence type="ECO:0000313" key="3">
    <source>
        <dbReference type="Proteomes" id="UP000011592"/>
    </source>
</evidence>
<sequence length="278" mass="29710">MASSGLGSAVFGVPTVTAHGFDQNGTELTEDELLAALKESDHIIVDPDVNQQFGEEAPKIQDLDKSNTPGRGHPDIYYGKNKNAEPPSGTFYEIIEEGEEDDQTLPLAVGGGKSDDVVQPYVTDLFTVEEELGSTKIRGEKVTVSVKAGLRFSAKSDVKIGGEIFLDISLSALGQTVKVSPGGFGFWAGPDKYDGYCLEPSAKLPSWLPKVDIRLCGEIRVYTRGDGTIPDEFRLAMAVGALDICADPCPAWDCTACGTVVSTGVELKLPWIGYDTIS</sequence>